<feature type="transmembrane region" description="Helical" evidence="1">
    <location>
        <begin position="76"/>
        <end position="98"/>
    </location>
</feature>
<reference evidence="2 3" key="1">
    <citation type="journal article" date="2021" name="Elife">
        <title>Chloroplast acquisition without the gene transfer in kleptoplastic sea slugs, Plakobranchus ocellatus.</title>
        <authorList>
            <person name="Maeda T."/>
            <person name="Takahashi S."/>
            <person name="Yoshida T."/>
            <person name="Shimamura S."/>
            <person name="Takaki Y."/>
            <person name="Nagai Y."/>
            <person name="Toyoda A."/>
            <person name="Suzuki Y."/>
            <person name="Arimoto A."/>
            <person name="Ishii H."/>
            <person name="Satoh N."/>
            <person name="Nishiyama T."/>
            <person name="Hasebe M."/>
            <person name="Maruyama T."/>
            <person name="Minagawa J."/>
            <person name="Obokata J."/>
            <person name="Shigenobu S."/>
        </authorList>
    </citation>
    <scope>NUCLEOTIDE SEQUENCE [LARGE SCALE GENOMIC DNA]</scope>
</reference>
<keyword evidence="1" id="KW-0812">Transmembrane</keyword>
<dbReference type="AlphaFoldDB" id="A0AAV4EAE3"/>
<dbReference type="Proteomes" id="UP000762676">
    <property type="component" value="Unassembled WGS sequence"/>
</dbReference>
<comment type="caution">
    <text evidence="2">The sequence shown here is derived from an EMBL/GenBank/DDBJ whole genome shotgun (WGS) entry which is preliminary data.</text>
</comment>
<sequence length="107" mass="11721">MACALLPKPPRLEMVMVISISTFGSQNSKVFDWSTWAAIHLPLMSSNFISHEVNSFRPIFQHLLAKWKDGKTKRNSGVVVVVVVVVAVLIVTVVPVVIGPRPTIGKS</sequence>
<evidence type="ECO:0000313" key="3">
    <source>
        <dbReference type="Proteomes" id="UP000762676"/>
    </source>
</evidence>
<gene>
    <name evidence="2" type="ORF">ElyMa_000007200</name>
</gene>
<keyword evidence="3" id="KW-1185">Reference proteome</keyword>
<protein>
    <submittedName>
        <fullName evidence="2">Uncharacterized protein</fullName>
    </submittedName>
</protein>
<dbReference type="EMBL" id="BMAT01000025">
    <property type="protein sequence ID" value="GFR57704.1"/>
    <property type="molecule type" value="Genomic_DNA"/>
</dbReference>
<proteinExistence type="predicted"/>
<accession>A0AAV4EAE3</accession>
<evidence type="ECO:0000313" key="2">
    <source>
        <dbReference type="EMBL" id="GFR57704.1"/>
    </source>
</evidence>
<organism evidence="2 3">
    <name type="scientific">Elysia marginata</name>
    <dbReference type="NCBI Taxonomy" id="1093978"/>
    <lineage>
        <taxon>Eukaryota</taxon>
        <taxon>Metazoa</taxon>
        <taxon>Spiralia</taxon>
        <taxon>Lophotrochozoa</taxon>
        <taxon>Mollusca</taxon>
        <taxon>Gastropoda</taxon>
        <taxon>Heterobranchia</taxon>
        <taxon>Euthyneura</taxon>
        <taxon>Panpulmonata</taxon>
        <taxon>Sacoglossa</taxon>
        <taxon>Placobranchoidea</taxon>
        <taxon>Plakobranchidae</taxon>
        <taxon>Elysia</taxon>
    </lineage>
</organism>
<keyword evidence="1" id="KW-0472">Membrane</keyword>
<name>A0AAV4EAE3_9GAST</name>
<evidence type="ECO:0000256" key="1">
    <source>
        <dbReference type="SAM" id="Phobius"/>
    </source>
</evidence>
<keyword evidence="1" id="KW-1133">Transmembrane helix</keyword>